<dbReference type="SUPFAM" id="SSF54060">
    <property type="entry name" value="His-Me finger endonucleases"/>
    <property type="match status" value="1"/>
</dbReference>
<dbReference type="GO" id="GO:0016787">
    <property type="term" value="F:hydrolase activity"/>
    <property type="evidence" value="ECO:0007669"/>
    <property type="project" value="InterPro"/>
</dbReference>
<feature type="domain" description="ENPP1-3/EXOG-like endonuclease/phosphodiesterase" evidence="2">
    <location>
        <begin position="63"/>
        <end position="281"/>
    </location>
</feature>
<dbReference type="InterPro" id="IPR044925">
    <property type="entry name" value="His-Me_finger_sf"/>
</dbReference>
<keyword evidence="5" id="KW-1185">Reference proteome</keyword>
<dbReference type="Ensembl" id="ENSACIT00000007953.1">
    <property type="protein sequence ID" value="ENSACIP00000007726.1"/>
    <property type="gene ID" value="ENSACIG00000006055.1"/>
</dbReference>
<organism evidence="4 5">
    <name type="scientific">Amphilophus citrinellus</name>
    <name type="common">Midas cichlid</name>
    <name type="synonym">Cichlasoma citrinellum</name>
    <dbReference type="NCBI Taxonomy" id="61819"/>
    <lineage>
        <taxon>Eukaryota</taxon>
        <taxon>Metazoa</taxon>
        <taxon>Chordata</taxon>
        <taxon>Craniata</taxon>
        <taxon>Vertebrata</taxon>
        <taxon>Euteleostomi</taxon>
        <taxon>Actinopterygii</taxon>
        <taxon>Neopterygii</taxon>
        <taxon>Teleostei</taxon>
        <taxon>Neoteleostei</taxon>
        <taxon>Acanthomorphata</taxon>
        <taxon>Ovalentaria</taxon>
        <taxon>Cichlomorphae</taxon>
        <taxon>Cichliformes</taxon>
        <taxon>Cichlidae</taxon>
        <taxon>New World cichlids</taxon>
        <taxon>Cichlasomatinae</taxon>
        <taxon>Heroini</taxon>
        <taxon>Amphilophus</taxon>
    </lineage>
</organism>
<name>A0A3Q0RAV8_AMPCI</name>
<sequence>MSQIWNLFQPSFRALFLLLPCSLVTAEIGNDFSKCSHFFYNNIPPQGVNAAGYQPICQRYKNQYHFASLYDRQRRVPLFSAYILSPADGKRPKPIWMYEPQLSFSRASPEMKPFNTPVDQNVIESQAVLNDYRNSSFTKGHLNPSMHQKTKEDRKATFTLTNIVPQKEGSNSGPWNKLENEVLNSFNDSCEGPMYVITGAMPYKSGAHWIKNRVSVPEYMWSAYCCPSYKSDLPEHVQQFFPTYAAVGRNDPNSGEEIVPIDVKAKAKMRGYDVRRMPLKNLEGILAQRLAMPISLFDNHCQI</sequence>
<dbReference type="GO" id="GO:0003676">
    <property type="term" value="F:nucleic acid binding"/>
    <property type="evidence" value="ECO:0007669"/>
    <property type="project" value="InterPro"/>
</dbReference>
<evidence type="ECO:0000313" key="4">
    <source>
        <dbReference type="Ensembl" id="ENSACIP00000007726.1"/>
    </source>
</evidence>
<dbReference type="Gene3D" id="3.40.570.10">
    <property type="entry name" value="Extracellular Endonuclease, subunit A"/>
    <property type="match status" value="1"/>
</dbReference>
<dbReference type="GeneTree" id="ENSGT01030000234592"/>
<proteinExistence type="predicted"/>
<evidence type="ECO:0000256" key="1">
    <source>
        <dbReference type="SAM" id="SignalP"/>
    </source>
</evidence>
<accession>A0A3Q0RAV8</accession>
<keyword evidence="1" id="KW-0732">Signal</keyword>
<dbReference type="SMART" id="SM00477">
    <property type="entry name" value="NUC"/>
    <property type="match status" value="1"/>
</dbReference>
<dbReference type="OMA" id="CPNFFYN"/>
<dbReference type="InterPro" id="IPR044929">
    <property type="entry name" value="DNA/RNA_non-sp_Endonuclease_sf"/>
</dbReference>
<dbReference type="InterPro" id="IPR020821">
    <property type="entry name" value="ENPP1-3/EXOG-like_nuc-like"/>
</dbReference>
<dbReference type="Proteomes" id="UP000261340">
    <property type="component" value="Unplaced"/>
</dbReference>
<evidence type="ECO:0000313" key="5">
    <source>
        <dbReference type="Proteomes" id="UP000261340"/>
    </source>
</evidence>
<dbReference type="InterPro" id="IPR001604">
    <property type="entry name" value="Endo_G_ENPP1-like_dom"/>
</dbReference>
<dbReference type="InterPro" id="IPR039015">
    <property type="entry name" value="ENDOD1"/>
</dbReference>
<evidence type="ECO:0000259" key="3">
    <source>
        <dbReference type="SMART" id="SM00892"/>
    </source>
</evidence>
<feature type="domain" description="DNA/RNA non-specific endonuclease/pyrophosphatase/phosphodiesterase" evidence="3">
    <location>
        <begin position="62"/>
        <end position="281"/>
    </location>
</feature>
<dbReference type="PANTHER" id="PTHR21472:SF18">
    <property type="entry name" value="ENDONUCLEASE DOMAIN-CONTAINING 1 PROTEIN"/>
    <property type="match status" value="1"/>
</dbReference>
<protein>
    <submittedName>
        <fullName evidence="4">Uncharacterized protein</fullName>
    </submittedName>
</protein>
<dbReference type="PANTHER" id="PTHR21472">
    <property type="entry name" value="ENDONUCLEASE DOMAIN-CONTAINING 1 PROTEIN ENDOD1"/>
    <property type="match status" value="1"/>
</dbReference>
<evidence type="ECO:0000259" key="2">
    <source>
        <dbReference type="SMART" id="SM00477"/>
    </source>
</evidence>
<dbReference type="STRING" id="61819.ENSACIP00000007726"/>
<dbReference type="GO" id="GO:0046872">
    <property type="term" value="F:metal ion binding"/>
    <property type="evidence" value="ECO:0007669"/>
    <property type="project" value="InterPro"/>
</dbReference>
<dbReference type="SMART" id="SM00892">
    <property type="entry name" value="Endonuclease_NS"/>
    <property type="match status" value="1"/>
</dbReference>
<reference evidence="4" key="2">
    <citation type="submission" date="2025-09" db="UniProtKB">
        <authorList>
            <consortium name="Ensembl"/>
        </authorList>
    </citation>
    <scope>IDENTIFICATION</scope>
</reference>
<feature type="chain" id="PRO_5018671148" evidence="1">
    <location>
        <begin position="27"/>
        <end position="303"/>
    </location>
</feature>
<reference evidence="4" key="1">
    <citation type="submission" date="2025-08" db="UniProtKB">
        <authorList>
            <consortium name="Ensembl"/>
        </authorList>
    </citation>
    <scope>IDENTIFICATION</scope>
</reference>
<dbReference type="Pfam" id="PF01223">
    <property type="entry name" value="Endonuclease_NS"/>
    <property type="match status" value="1"/>
</dbReference>
<dbReference type="AlphaFoldDB" id="A0A3Q0RAV8"/>
<feature type="signal peptide" evidence="1">
    <location>
        <begin position="1"/>
        <end position="26"/>
    </location>
</feature>